<keyword evidence="1" id="KW-0862">Zinc</keyword>
<dbReference type="GO" id="GO:0008270">
    <property type="term" value="F:zinc ion binding"/>
    <property type="evidence" value="ECO:0007669"/>
    <property type="project" value="UniProtKB-KW"/>
</dbReference>
<dbReference type="Proteomes" id="UP001055439">
    <property type="component" value="Chromosome 10"/>
</dbReference>
<dbReference type="PANTHER" id="PTHR31681">
    <property type="entry name" value="C2H2-LIKE ZINC FINGER PROTEIN"/>
    <property type="match status" value="1"/>
</dbReference>
<dbReference type="EMBL" id="CP097503">
    <property type="protein sequence ID" value="URD83004.1"/>
    <property type="molecule type" value="Genomic_DNA"/>
</dbReference>
<feature type="chain" id="PRO_5039557423" evidence="3">
    <location>
        <begin position="28"/>
        <end position="449"/>
    </location>
</feature>
<dbReference type="OrthoDB" id="9514740at2759"/>
<organism evidence="5 6">
    <name type="scientific">Musa troglodytarum</name>
    <name type="common">fe'i banana</name>
    <dbReference type="NCBI Taxonomy" id="320322"/>
    <lineage>
        <taxon>Eukaryota</taxon>
        <taxon>Viridiplantae</taxon>
        <taxon>Streptophyta</taxon>
        <taxon>Embryophyta</taxon>
        <taxon>Tracheophyta</taxon>
        <taxon>Spermatophyta</taxon>
        <taxon>Magnoliopsida</taxon>
        <taxon>Liliopsida</taxon>
        <taxon>Zingiberales</taxon>
        <taxon>Musaceae</taxon>
        <taxon>Musa</taxon>
    </lineage>
</organism>
<feature type="domain" description="C2H2-type" evidence="4">
    <location>
        <begin position="201"/>
        <end position="229"/>
    </location>
</feature>
<keyword evidence="3" id="KW-0732">Signal</keyword>
<feature type="compositionally biased region" description="Low complexity" evidence="2">
    <location>
        <begin position="54"/>
        <end position="71"/>
    </location>
</feature>
<dbReference type="InterPro" id="IPR013087">
    <property type="entry name" value="Znf_C2H2_type"/>
</dbReference>
<dbReference type="AlphaFoldDB" id="A0A9E7ESF5"/>
<protein>
    <submittedName>
        <fullName evidence="5">C2H2 zinc finger protein</fullName>
    </submittedName>
</protein>
<evidence type="ECO:0000256" key="3">
    <source>
        <dbReference type="SAM" id="SignalP"/>
    </source>
</evidence>
<dbReference type="PROSITE" id="PS00028">
    <property type="entry name" value="ZINC_FINGER_C2H2_1"/>
    <property type="match status" value="1"/>
</dbReference>
<evidence type="ECO:0000256" key="1">
    <source>
        <dbReference type="PROSITE-ProRule" id="PRU00042"/>
    </source>
</evidence>
<dbReference type="PANTHER" id="PTHR31681:SF12">
    <property type="entry name" value="C2H2-LIKE ZINC FINGER PROTEIN"/>
    <property type="match status" value="1"/>
</dbReference>
<keyword evidence="1" id="KW-0479">Metal-binding</keyword>
<proteinExistence type="predicted"/>
<dbReference type="SUPFAM" id="SSF56399">
    <property type="entry name" value="ADP-ribosylation"/>
    <property type="match status" value="1"/>
</dbReference>
<reference evidence="5" key="1">
    <citation type="submission" date="2022-05" db="EMBL/GenBank/DDBJ databases">
        <title>The Musa troglodytarum L. genome provides insights into the mechanism of non-climacteric behaviour and enrichment of carotenoids.</title>
        <authorList>
            <person name="Wang J."/>
        </authorList>
    </citation>
    <scope>NUCLEOTIDE SEQUENCE</scope>
    <source>
        <tissue evidence="5">Leaf</tissue>
    </source>
</reference>
<evidence type="ECO:0000259" key="4">
    <source>
        <dbReference type="PROSITE" id="PS50157"/>
    </source>
</evidence>
<keyword evidence="1" id="KW-0863">Zinc-finger</keyword>
<evidence type="ECO:0000256" key="2">
    <source>
        <dbReference type="SAM" id="MobiDB-lite"/>
    </source>
</evidence>
<dbReference type="Gene3D" id="3.90.228.10">
    <property type="match status" value="1"/>
</dbReference>
<keyword evidence="6" id="KW-1185">Reference proteome</keyword>
<gene>
    <name evidence="5" type="ORF">MUK42_02822</name>
</gene>
<sequence length="449" mass="48339">MVEKRPLVLINLLAALLLMALTSFLPAATPTSHHHHHHSDDGHGRKKNKKQLHSTPRTRTPSPPSSSSSSSWEQFKSLLSCRSTAATQVHDPSSTAARLGRAACGSSICAIRDVVHGNTRVVHRSDTDLSSDASSIAQHETAPLARAARSARHHPPVSSLGCRSHSRGGIQLPKLSGCYECHAVSIEPSSRRYPRPRTTLCACSECGEVFTKPDSLELHQAIRHAVSELGPEDSGRNIVEIIFKSSWQKKDRPICKIERILKVHSAPRTVARFEDYRAAVKSRALPHLSASAARHHHPSRCAADGNELLRFHCTSLSCPLGARGSTSLCPNSSSSSPSSSCGVCTVIRHGFARAQYPHGVRTTASSGRAHDSGPSAAAEDGRGERRAMLVCRVIAGRVRRTPDDPAAEEAYDAVAVGDGRGAYGNLEELIVANPRAILPCFVVIYRAIS</sequence>
<accession>A0A9E7ESF5</accession>
<feature type="signal peptide" evidence="3">
    <location>
        <begin position="1"/>
        <end position="27"/>
    </location>
</feature>
<dbReference type="PROSITE" id="PS50157">
    <property type="entry name" value="ZINC_FINGER_C2H2_2"/>
    <property type="match status" value="1"/>
</dbReference>
<feature type="region of interest" description="Disordered" evidence="2">
    <location>
        <begin position="28"/>
        <end position="71"/>
    </location>
</feature>
<evidence type="ECO:0000313" key="6">
    <source>
        <dbReference type="Proteomes" id="UP001055439"/>
    </source>
</evidence>
<evidence type="ECO:0000313" key="5">
    <source>
        <dbReference type="EMBL" id="URD83004.1"/>
    </source>
</evidence>
<name>A0A9E7ESF5_9LILI</name>
<feature type="region of interest" description="Disordered" evidence="2">
    <location>
        <begin position="362"/>
        <end position="381"/>
    </location>
</feature>